<evidence type="ECO:0000256" key="1">
    <source>
        <dbReference type="SAM" id="MobiDB-lite"/>
    </source>
</evidence>
<organism evidence="2 3">
    <name type="scientific">Parasponia andersonii</name>
    <name type="common">Sponia andersonii</name>
    <dbReference type="NCBI Taxonomy" id="3476"/>
    <lineage>
        <taxon>Eukaryota</taxon>
        <taxon>Viridiplantae</taxon>
        <taxon>Streptophyta</taxon>
        <taxon>Embryophyta</taxon>
        <taxon>Tracheophyta</taxon>
        <taxon>Spermatophyta</taxon>
        <taxon>Magnoliopsida</taxon>
        <taxon>eudicotyledons</taxon>
        <taxon>Gunneridae</taxon>
        <taxon>Pentapetalae</taxon>
        <taxon>rosids</taxon>
        <taxon>fabids</taxon>
        <taxon>Rosales</taxon>
        <taxon>Cannabaceae</taxon>
        <taxon>Parasponia</taxon>
    </lineage>
</organism>
<accession>A0A2P5ABD0</accession>
<evidence type="ECO:0000313" key="2">
    <source>
        <dbReference type="EMBL" id="PON33852.1"/>
    </source>
</evidence>
<protein>
    <submittedName>
        <fullName evidence="2">Uncharacterized protein</fullName>
    </submittedName>
</protein>
<comment type="caution">
    <text evidence="2">The sequence shown here is derived from an EMBL/GenBank/DDBJ whole genome shotgun (WGS) entry which is preliminary data.</text>
</comment>
<proteinExistence type="predicted"/>
<evidence type="ECO:0000313" key="3">
    <source>
        <dbReference type="Proteomes" id="UP000237105"/>
    </source>
</evidence>
<dbReference type="OrthoDB" id="10361701at2759"/>
<name>A0A2P5ABD0_PARAD</name>
<dbReference type="EMBL" id="JXTB01000698">
    <property type="protein sequence ID" value="PON33852.1"/>
    <property type="molecule type" value="Genomic_DNA"/>
</dbReference>
<dbReference type="Proteomes" id="UP000237105">
    <property type="component" value="Unassembled WGS sequence"/>
</dbReference>
<dbReference type="AlphaFoldDB" id="A0A2P5ABD0"/>
<feature type="region of interest" description="Disordered" evidence="1">
    <location>
        <begin position="1"/>
        <end position="23"/>
    </location>
</feature>
<gene>
    <name evidence="2" type="ORF">PanWU01x14_349250</name>
</gene>
<sequence length="106" mass="11224">MNKPNTNNRTNTKPETSNTRLAKPNQLFLTISGARVDSTFREPRVALGQVHVTPGGGPTIGPQPLDRIREAILALGWAQVPHALRHPLHVPGAADPVQPSGTGNGA</sequence>
<reference evidence="3" key="1">
    <citation type="submission" date="2016-06" db="EMBL/GenBank/DDBJ databases">
        <title>Parallel loss of symbiosis genes in relatives of nitrogen-fixing non-legume Parasponia.</title>
        <authorList>
            <person name="Van Velzen R."/>
            <person name="Holmer R."/>
            <person name="Bu F."/>
            <person name="Rutten L."/>
            <person name="Van Zeijl A."/>
            <person name="Liu W."/>
            <person name="Santuari L."/>
            <person name="Cao Q."/>
            <person name="Sharma T."/>
            <person name="Shen D."/>
            <person name="Roswanjaya Y."/>
            <person name="Wardhani T."/>
            <person name="Kalhor M.S."/>
            <person name="Jansen J."/>
            <person name="Van den Hoogen J."/>
            <person name="Gungor B."/>
            <person name="Hartog M."/>
            <person name="Hontelez J."/>
            <person name="Verver J."/>
            <person name="Yang W.-C."/>
            <person name="Schijlen E."/>
            <person name="Repin R."/>
            <person name="Schilthuizen M."/>
            <person name="Schranz E."/>
            <person name="Heidstra R."/>
            <person name="Miyata K."/>
            <person name="Fedorova E."/>
            <person name="Kohlen W."/>
            <person name="Bisseling T."/>
            <person name="Smit S."/>
            <person name="Geurts R."/>
        </authorList>
    </citation>
    <scope>NUCLEOTIDE SEQUENCE [LARGE SCALE GENOMIC DNA]</scope>
    <source>
        <strain evidence="3">cv. WU1-14</strain>
    </source>
</reference>
<keyword evidence="3" id="KW-1185">Reference proteome</keyword>
<feature type="compositionally biased region" description="Low complexity" evidence="1">
    <location>
        <begin position="1"/>
        <end position="16"/>
    </location>
</feature>